<name>A0A1H4HQ44_9BURK</name>
<protein>
    <recommendedName>
        <fullName evidence="4">DUF2474 domain-containing protein</fullName>
    </recommendedName>
</protein>
<dbReference type="EMBL" id="FNRQ01000012">
    <property type="protein sequence ID" value="SEB23716.1"/>
    <property type="molecule type" value="Genomic_DNA"/>
</dbReference>
<organism evidence="2 3">
    <name type="scientific">Paraburkholderia sartisoli</name>
    <dbReference type="NCBI Taxonomy" id="83784"/>
    <lineage>
        <taxon>Bacteria</taxon>
        <taxon>Pseudomonadati</taxon>
        <taxon>Pseudomonadota</taxon>
        <taxon>Betaproteobacteria</taxon>
        <taxon>Burkholderiales</taxon>
        <taxon>Burkholderiaceae</taxon>
        <taxon>Paraburkholderia</taxon>
    </lineage>
</organism>
<keyword evidence="1" id="KW-0472">Membrane</keyword>
<evidence type="ECO:0008006" key="4">
    <source>
        <dbReference type="Google" id="ProtNLM"/>
    </source>
</evidence>
<reference evidence="3" key="1">
    <citation type="submission" date="2016-10" db="EMBL/GenBank/DDBJ databases">
        <authorList>
            <person name="Varghese N."/>
            <person name="Submissions S."/>
        </authorList>
    </citation>
    <scope>NUCLEOTIDE SEQUENCE [LARGE SCALE GENOMIC DNA]</scope>
    <source>
        <strain evidence="3">LMG 24000</strain>
    </source>
</reference>
<evidence type="ECO:0000313" key="3">
    <source>
        <dbReference type="Proteomes" id="UP000198638"/>
    </source>
</evidence>
<keyword evidence="1" id="KW-0812">Transmembrane</keyword>
<dbReference type="STRING" id="83784.SAMN05192564_11245"/>
<dbReference type="AlphaFoldDB" id="A0A1H4HQ44"/>
<accession>A0A1H4HQ44</accession>
<evidence type="ECO:0000313" key="2">
    <source>
        <dbReference type="EMBL" id="SEB23716.1"/>
    </source>
</evidence>
<dbReference type="Proteomes" id="UP000198638">
    <property type="component" value="Unassembled WGS sequence"/>
</dbReference>
<gene>
    <name evidence="2" type="ORF">SAMN05192564_11245</name>
</gene>
<sequence>MRLIAPPRFRARERGATRSRLPGWVWFVLLWGGGVAAAVSLGFVFRIFMNATLFAVSQ</sequence>
<evidence type="ECO:0000256" key="1">
    <source>
        <dbReference type="SAM" id="Phobius"/>
    </source>
</evidence>
<dbReference type="RefSeq" id="WP_090537757.1">
    <property type="nucleotide sequence ID" value="NZ_FNRQ01000012.1"/>
</dbReference>
<proteinExistence type="predicted"/>
<feature type="transmembrane region" description="Helical" evidence="1">
    <location>
        <begin position="21"/>
        <end position="48"/>
    </location>
</feature>
<keyword evidence="1" id="KW-1133">Transmembrane helix</keyword>
<keyword evidence="3" id="KW-1185">Reference proteome</keyword>